<reference evidence="1" key="1">
    <citation type="journal article" date="2023" name="Mol. Phylogenet. Evol.">
        <title>Genome-scale phylogeny and comparative genomics of the fungal order Sordariales.</title>
        <authorList>
            <person name="Hensen N."/>
            <person name="Bonometti L."/>
            <person name="Westerberg I."/>
            <person name="Brannstrom I.O."/>
            <person name="Guillou S."/>
            <person name="Cros-Aarteil S."/>
            <person name="Calhoun S."/>
            <person name="Haridas S."/>
            <person name="Kuo A."/>
            <person name="Mondo S."/>
            <person name="Pangilinan J."/>
            <person name="Riley R."/>
            <person name="LaButti K."/>
            <person name="Andreopoulos B."/>
            <person name="Lipzen A."/>
            <person name="Chen C."/>
            <person name="Yan M."/>
            <person name="Daum C."/>
            <person name="Ng V."/>
            <person name="Clum A."/>
            <person name="Steindorff A."/>
            <person name="Ohm R.A."/>
            <person name="Martin F."/>
            <person name="Silar P."/>
            <person name="Natvig D.O."/>
            <person name="Lalanne C."/>
            <person name="Gautier V."/>
            <person name="Ament-Velasquez S.L."/>
            <person name="Kruys A."/>
            <person name="Hutchinson M.I."/>
            <person name="Powell A.J."/>
            <person name="Barry K."/>
            <person name="Miller A.N."/>
            <person name="Grigoriev I.V."/>
            <person name="Debuchy R."/>
            <person name="Gladieux P."/>
            <person name="Hiltunen Thoren M."/>
            <person name="Johannesson H."/>
        </authorList>
    </citation>
    <scope>NUCLEOTIDE SEQUENCE</scope>
    <source>
        <strain evidence="1">PSN293</strain>
    </source>
</reference>
<evidence type="ECO:0000313" key="2">
    <source>
        <dbReference type="Proteomes" id="UP001301769"/>
    </source>
</evidence>
<dbReference type="Proteomes" id="UP001301769">
    <property type="component" value="Unassembled WGS sequence"/>
</dbReference>
<keyword evidence="2" id="KW-1185">Reference proteome</keyword>
<reference evidence="1" key="2">
    <citation type="submission" date="2023-05" db="EMBL/GenBank/DDBJ databases">
        <authorList>
            <consortium name="Lawrence Berkeley National Laboratory"/>
            <person name="Steindorff A."/>
            <person name="Hensen N."/>
            <person name="Bonometti L."/>
            <person name="Westerberg I."/>
            <person name="Brannstrom I.O."/>
            <person name="Guillou S."/>
            <person name="Cros-Aarteil S."/>
            <person name="Calhoun S."/>
            <person name="Haridas S."/>
            <person name="Kuo A."/>
            <person name="Mondo S."/>
            <person name="Pangilinan J."/>
            <person name="Riley R."/>
            <person name="Labutti K."/>
            <person name="Andreopoulos B."/>
            <person name="Lipzen A."/>
            <person name="Chen C."/>
            <person name="Yanf M."/>
            <person name="Daum C."/>
            <person name="Ng V."/>
            <person name="Clum A."/>
            <person name="Ohm R."/>
            <person name="Martin F."/>
            <person name="Silar P."/>
            <person name="Natvig D."/>
            <person name="Lalanne C."/>
            <person name="Gautier V."/>
            <person name="Ament-Velasquez S.L."/>
            <person name="Kruys A."/>
            <person name="Hutchinson M.I."/>
            <person name="Powell A.J."/>
            <person name="Barry K."/>
            <person name="Miller A.N."/>
            <person name="Grigoriev I.V."/>
            <person name="Debuchy R."/>
            <person name="Gladieux P."/>
            <person name="Thoren M.H."/>
            <person name="Johannesson H."/>
        </authorList>
    </citation>
    <scope>NUCLEOTIDE SEQUENCE</scope>
    <source>
        <strain evidence="1">PSN293</strain>
    </source>
</reference>
<protein>
    <submittedName>
        <fullName evidence="1">Uncharacterized protein</fullName>
    </submittedName>
</protein>
<name>A0AAN6YDY1_9PEZI</name>
<sequence>MESPAPAYFEACNRVYEKLSRVRVKAYPDKPKEPLCIGDYPELRDIWPTKLDAEAEFYEFLHAIPRSAENRKFIVGEHGFLGLAPPLTKVGDLICLLDGGADAIHPPRARGQVWTICRVLLSGWRVLCTRAQNWAGINQGSITFIME</sequence>
<comment type="caution">
    <text evidence="1">The sequence shown here is derived from an EMBL/GenBank/DDBJ whole genome shotgun (WGS) entry which is preliminary data.</text>
</comment>
<proteinExistence type="predicted"/>
<dbReference type="AlphaFoldDB" id="A0AAN6YDY1"/>
<gene>
    <name evidence="1" type="ORF">QBC37DRAFT_80505</name>
</gene>
<evidence type="ECO:0000313" key="1">
    <source>
        <dbReference type="EMBL" id="KAK4216733.1"/>
    </source>
</evidence>
<dbReference type="EMBL" id="MU858065">
    <property type="protein sequence ID" value="KAK4216733.1"/>
    <property type="molecule type" value="Genomic_DNA"/>
</dbReference>
<accession>A0AAN6YDY1</accession>
<organism evidence="1 2">
    <name type="scientific">Rhypophila decipiens</name>
    <dbReference type="NCBI Taxonomy" id="261697"/>
    <lineage>
        <taxon>Eukaryota</taxon>
        <taxon>Fungi</taxon>
        <taxon>Dikarya</taxon>
        <taxon>Ascomycota</taxon>
        <taxon>Pezizomycotina</taxon>
        <taxon>Sordariomycetes</taxon>
        <taxon>Sordariomycetidae</taxon>
        <taxon>Sordariales</taxon>
        <taxon>Naviculisporaceae</taxon>
        <taxon>Rhypophila</taxon>
    </lineage>
</organism>